<keyword evidence="7" id="KW-0175">Coiled coil</keyword>
<keyword evidence="3" id="KW-1003">Cell membrane</keyword>
<keyword evidence="5 9" id="KW-1133">Transmembrane helix</keyword>
<sequence length="808" mass="89373">MSKSLPVFLATFLLFIGLFLAPQSTLAAQTEGQEPSLKEIAGQLKQYKTQIDNIKQQVSQTNTDSRLIKLFDTTQKLGVEVDNLAALLQPMHEKVQAQLQVLGPAPESGAGNETASVSQQRNALNRDKKQIDEAIGTSQSLQTNIRALGIQINDLRRTYFKSQLTSNSGSMLSGTFWLQEADTQAVDIQRFNDFCQQLLKTWQAAWEPEWFWGTFWLLVAAAGIAFSGCYLIDRLLVWINISYLPDGRLRRSFNTLASTLVTMFTIMLALSIVKSAFSRVAEFSPQVSDFVDGFFQLAVFCSLIYGAGRAFLSLKRPSWRLVQIDDSVAESVRYFPPLLAILGLLIGCLDLFNNTIGASLGTTIRANGLISAVMASVLLVMMVRVQHAHRRLEKEGEPAEKRSRLDALVCMLIMLASLVILASLLIGYIAFARYLTYQMIWFSMVLMAFYYLVTFATDFFAAVFSPHTATGQAMKKSLRFKDRHLEQLAVVFTAFTKCTLLLITIIALFNGTFGTTTPSLLISKLVTILSGDGLKQLHIVPGNLLNAVLCLVIGLYILRVTQRWLSQELLPKTITDIGIRASLITLFTNVGYVLLILITLAALGIQWNNLAWIVSALSVGIGFGLQEIVKNFISGLILLTERPVKVGDMIGIGGIEGDVRRINVRATEIQLSDRSTMIVPNSQLISQNVRNATMGNAQGVVTIALTFPTNIDPELVRDLLLSAYQDYEAILPTPAPYVRFSQLGPEGIILSVTGYVASPRMVGSSKSELLFNILKLLRKNEVNLSSPQEVVFMRQRAKALDDDDEFSS</sequence>
<dbReference type="PANTHER" id="PTHR30347:SF9">
    <property type="entry name" value="MINICONDUCTANCE MECHANOSENSITIVE CHANNEL MSCM"/>
    <property type="match status" value="1"/>
</dbReference>
<evidence type="ECO:0000256" key="8">
    <source>
        <dbReference type="SAM" id="MobiDB-lite"/>
    </source>
</evidence>
<keyword evidence="10" id="KW-0732">Signal</keyword>
<evidence type="ECO:0000256" key="3">
    <source>
        <dbReference type="ARBA" id="ARBA00022475"/>
    </source>
</evidence>
<evidence type="ECO:0000256" key="7">
    <source>
        <dbReference type="SAM" id="Coils"/>
    </source>
</evidence>
<feature type="transmembrane region" description="Helical" evidence="9">
    <location>
        <begin position="364"/>
        <end position="385"/>
    </location>
</feature>
<gene>
    <name evidence="14" type="ORF">JT31_04100</name>
</gene>
<dbReference type="SUPFAM" id="SSF82689">
    <property type="entry name" value="Mechanosensitive channel protein MscS (YggB), C-terminal domain"/>
    <property type="match status" value="1"/>
</dbReference>
<evidence type="ECO:0000256" key="4">
    <source>
        <dbReference type="ARBA" id="ARBA00022692"/>
    </source>
</evidence>
<dbReference type="InterPro" id="IPR006685">
    <property type="entry name" value="MscS_channel_2nd"/>
</dbReference>
<comment type="similarity">
    <text evidence="2">Belongs to the MscS (TC 1.A.23) family.</text>
</comment>
<feature type="coiled-coil region" evidence="7">
    <location>
        <begin position="37"/>
        <end position="64"/>
    </location>
</feature>
<protein>
    <submittedName>
        <fullName evidence="14">Mechanosensitive ion channel protein</fullName>
    </submittedName>
</protein>
<evidence type="ECO:0000256" key="1">
    <source>
        <dbReference type="ARBA" id="ARBA00004651"/>
    </source>
</evidence>
<feature type="transmembrane region" description="Helical" evidence="9">
    <location>
        <begin position="539"/>
        <end position="558"/>
    </location>
</feature>
<keyword evidence="15" id="KW-1185">Reference proteome</keyword>
<dbReference type="Gene3D" id="3.30.70.100">
    <property type="match status" value="1"/>
</dbReference>
<dbReference type="RefSeq" id="WP_038473550.1">
    <property type="nucleotide sequence ID" value="NZ_CP009451.1"/>
</dbReference>
<feature type="chain" id="PRO_5001848838" evidence="10">
    <location>
        <begin position="28"/>
        <end position="808"/>
    </location>
</feature>
<feature type="domain" description="Mechanosensitive ion channel MscS C-terminal" evidence="13">
    <location>
        <begin position="701"/>
        <end position="783"/>
    </location>
</feature>
<evidence type="ECO:0000313" key="14">
    <source>
        <dbReference type="EMBL" id="AIR03817.1"/>
    </source>
</evidence>
<feature type="signal peptide" evidence="10">
    <location>
        <begin position="1"/>
        <end position="27"/>
    </location>
</feature>
<feature type="transmembrane region" description="Helical" evidence="9">
    <location>
        <begin position="405"/>
        <end position="434"/>
    </location>
</feature>
<evidence type="ECO:0000256" key="2">
    <source>
        <dbReference type="ARBA" id="ARBA00008017"/>
    </source>
</evidence>
<dbReference type="Proteomes" id="UP000029481">
    <property type="component" value="Chromosome"/>
</dbReference>
<keyword evidence="4 9" id="KW-0812">Transmembrane</keyword>
<keyword evidence="6 9" id="KW-0472">Membrane</keyword>
<evidence type="ECO:0000256" key="6">
    <source>
        <dbReference type="ARBA" id="ARBA00023136"/>
    </source>
</evidence>
<comment type="subcellular location">
    <subcellularLocation>
        <location evidence="1">Cell membrane</location>
        <topology evidence="1">Multi-pass membrane protein</topology>
    </subcellularLocation>
</comment>
<feature type="transmembrane region" description="Helical" evidence="9">
    <location>
        <begin position="293"/>
        <end position="312"/>
    </location>
</feature>
<dbReference type="Gene3D" id="1.10.287.1260">
    <property type="match status" value="1"/>
</dbReference>
<feature type="transmembrane region" description="Helical" evidence="9">
    <location>
        <begin position="210"/>
        <end position="232"/>
    </location>
</feature>
<feature type="transmembrane region" description="Helical" evidence="9">
    <location>
        <begin position="253"/>
        <end position="273"/>
    </location>
</feature>
<evidence type="ECO:0000259" key="13">
    <source>
        <dbReference type="Pfam" id="PF21082"/>
    </source>
</evidence>
<dbReference type="Pfam" id="PF00924">
    <property type="entry name" value="MS_channel_2nd"/>
    <property type="match status" value="1"/>
</dbReference>
<evidence type="ECO:0000259" key="11">
    <source>
        <dbReference type="Pfam" id="PF00924"/>
    </source>
</evidence>
<dbReference type="OrthoDB" id="9799209at2"/>
<dbReference type="EMBL" id="CP009451">
    <property type="protein sequence ID" value="AIR03817.1"/>
    <property type="molecule type" value="Genomic_DNA"/>
</dbReference>
<proteinExistence type="inferred from homology"/>
<dbReference type="InterPro" id="IPR011014">
    <property type="entry name" value="MscS_channel_TM-2"/>
</dbReference>
<evidence type="ECO:0000313" key="15">
    <source>
        <dbReference type="Proteomes" id="UP000029481"/>
    </source>
</evidence>
<dbReference type="KEGG" id="cnt:JT31_04100"/>
<evidence type="ECO:0000259" key="12">
    <source>
        <dbReference type="Pfam" id="PF12607"/>
    </source>
</evidence>
<dbReference type="GO" id="GO:0008381">
    <property type="term" value="F:mechanosensitive monoatomic ion channel activity"/>
    <property type="evidence" value="ECO:0007669"/>
    <property type="project" value="UniProtKB-ARBA"/>
</dbReference>
<dbReference type="InterPro" id="IPR022249">
    <property type="entry name" value="DUF3772"/>
</dbReference>
<dbReference type="Pfam" id="PF21082">
    <property type="entry name" value="MS_channel_3rd"/>
    <property type="match status" value="1"/>
</dbReference>
<dbReference type="PANTHER" id="PTHR30347">
    <property type="entry name" value="POTASSIUM CHANNEL RELATED"/>
    <property type="match status" value="1"/>
</dbReference>
<dbReference type="Pfam" id="PF12607">
    <property type="entry name" value="DUF3772"/>
    <property type="match status" value="1"/>
</dbReference>
<reference evidence="14 15" key="1">
    <citation type="submission" date="2014-09" db="EMBL/GenBank/DDBJ databases">
        <title>Cedecea neteri SSMD04 Genome Sequencing.</title>
        <authorList>
            <person name="Tan J.-Y."/>
        </authorList>
    </citation>
    <scope>NUCLEOTIDE SEQUENCE [LARGE SCALE GENOMIC DNA]</scope>
    <source>
        <strain evidence="14 15">SSMD04</strain>
    </source>
</reference>
<dbReference type="InterPro" id="IPR011066">
    <property type="entry name" value="MscS_channel_C_sf"/>
</dbReference>
<evidence type="ECO:0000256" key="10">
    <source>
        <dbReference type="SAM" id="SignalP"/>
    </source>
</evidence>
<dbReference type="InterPro" id="IPR049278">
    <property type="entry name" value="MS_channel_C"/>
</dbReference>
<feature type="transmembrane region" description="Helical" evidence="9">
    <location>
        <begin position="485"/>
        <end position="509"/>
    </location>
</feature>
<dbReference type="SUPFAM" id="SSF50182">
    <property type="entry name" value="Sm-like ribonucleoproteins"/>
    <property type="match status" value="1"/>
</dbReference>
<dbReference type="InterPro" id="IPR023408">
    <property type="entry name" value="MscS_beta-dom_sf"/>
</dbReference>
<feature type="region of interest" description="Disordered" evidence="8">
    <location>
        <begin position="104"/>
        <end position="123"/>
    </location>
</feature>
<name>A0A089PTW3_9ENTR</name>
<feature type="domain" description="Mechanosensitive ion channel MscS" evidence="11">
    <location>
        <begin position="628"/>
        <end position="693"/>
    </location>
</feature>
<organism evidence="14 15">
    <name type="scientific">Cedecea neteri</name>
    <dbReference type="NCBI Taxonomy" id="158822"/>
    <lineage>
        <taxon>Bacteria</taxon>
        <taxon>Pseudomonadati</taxon>
        <taxon>Pseudomonadota</taxon>
        <taxon>Gammaproteobacteria</taxon>
        <taxon>Enterobacterales</taxon>
        <taxon>Enterobacteriaceae</taxon>
        <taxon>Cedecea</taxon>
    </lineage>
</organism>
<dbReference type="InterPro" id="IPR052702">
    <property type="entry name" value="MscS-like_channel"/>
</dbReference>
<dbReference type="InterPro" id="IPR010920">
    <property type="entry name" value="LSM_dom_sf"/>
</dbReference>
<feature type="transmembrane region" description="Helical" evidence="9">
    <location>
        <begin position="332"/>
        <end position="352"/>
    </location>
</feature>
<feature type="transmembrane region" description="Helical" evidence="9">
    <location>
        <begin position="579"/>
        <end position="604"/>
    </location>
</feature>
<dbReference type="AlphaFoldDB" id="A0A089PTW3"/>
<dbReference type="Gene3D" id="2.30.30.60">
    <property type="match status" value="1"/>
</dbReference>
<dbReference type="GO" id="GO:0005886">
    <property type="term" value="C:plasma membrane"/>
    <property type="evidence" value="ECO:0007669"/>
    <property type="project" value="UniProtKB-SubCell"/>
</dbReference>
<feature type="compositionally biased region" description="Polar residues" evidence="8">
    <location>
        <begin position="111"/>
        <end position="123"/>
    </location>
</feature>
<evidence type="ECO:0000256" key="9">
    <source>
        <dbReference type="SAM" id="Phobius"/>
    </source>
</evidence>
<feature type="domain" description="DUF3772" evidence="12">
    <location>
        <begin position="139"/>
        <end position="196"/>
    </location>
</feature>
<accession>A0A089PTW3</accession>
<feature type="transmembrane region" description="Helical" evidence="9">
    <location>
        <begin position="440"/>
        <end position="464"/>
    </location>
</feature>
<evidence type="ECO:0000256" key="5">
    <source>
        <dbReference type="ARBA" id="ARBA00022989"/>
    </source>
</evidence>
<dbReference type="SUPFAM" id="SSF82861">
    <property type="entry name" value="Mechanosensitive channel protein MscS (YggB), transmembrane region"/>
    <property type="match status" value="1"/>
</dbReference>